<dbReference type="PANTHER" id="PTHR35936:SF38">
    <property type="entry name" value="GLUTAMINE-BINDING PERIPLASMIC PROTEIN"/>
    <property type="match status" value="1"/>
</dbReference>
<dbReference type="STRING" id="1216006.VA7868_04260"/>
<evidence type="ECO:0000256" key="2">
    <source>
        <dbReference type="ARBA" id="ARBA00022729"/>
    </source>
</evidence>
<name>A0A1M6DKT9_9VIBR</name>
<evidence type="ECO:0000259" key="4">
    <source>
        <dbReference type="SMART" id="SM00062"/>
    </source>
</evidence>
<dbReference type="CDD" id="cd13629">
    <property type="entry name" value="PBP2_Dsm1740"/>
    <property type="match status" value="1"/>
</dbReference>
<proteinExistence type="inferred from homology"/>
<feature type="chain" id="PRO_5013042288" evidence="3">
    <location>
        <begin position="32"/>
        <end position="273"/>
    </location>
</feature>
<organism evidence="6 7">
    <name type="scientific">Vibrio aerogenes CECT 7868</name>
    <dbReference type="NCBI Taxonomy" id="1216006"/>
    <lineage>
        <taxon>Bacteria</taxon>
        <taxon>Pseudomonadati</taxon>
        <taxon>Pseudomonadota</taxon>
        <taxon>Gammaproteobacteria</taxon>
        <taxon>Vibrionales</taxon>
        <taxon>Vibrionaceae</taxon>
        <taxon>Vibrio</taxon>
    </lineage>
</organism>
<protein>
    <submittedName>
        <fullName evidence="6">ABC transporter glutamine-binding protein GlnH</fullName>
    </submittedName>
</protein>
<gene>
    <name evidence="6" type="primary">glnH</name>
    <name evidence="6" type="ORF">VA7868_04260</name>
</gene>
<feature type="domain" description="Ionotropic glutamate receptor C-terminal" evidence="5">
    <location>
        <begin position="44"/>
        <end position="265"/>
    </location>
</feature>
<evidence type="ECO:0000256" key="1">
    <source>
        <dbReference type="ARBA" id="ARBA00010333"/>
    </source>
</evidence>
<dbReference type="SUPFAM" id="SSF53850">
    <property type="entry name" value="Periplasmic binding protein-like II"/>
    <property type="match status" value="1"/>
</dbReference>
<keyword evidence="2 3" id="KW-0732">Signal</keyword>
<keyword evidence="7" id="KW-1185">Reference proteome</keyword>
<reference evidence="6 7" key="1">
    <citation type="submission" date="2016-11" db="EMBL/GenBank/DDBJ databases">
        <authorList>
            <person name="Jaros S."/>
            <person name="Januszkiewicz K."/>
            <person name="Wedrychowicz H."/>
        </authorList>
    </citation>
    <scope>NUCLEOTIDE SEQUENCE [LARGE SCALE GENOMIC DNA]</scope>
    <source>
        <strain evidence="6 7">CECT 7868</strain>
    </source>
</reference>
<dbReference type="SMART" id="SM00079">
    <property type="entry name" value="PBPe"/>
    <property type="match status" value="1"/>
</dbReference>
<dbReference type="GO" id="GO:0015276">
    <property type="term" value="F:ligand-gated monoatomic ion channel activity"/>
    <property type="evidence" value="ECO:0007669"/>
    <property type="project" value="InterPro"/>
</dbReference>
<sequence length="273" mass="30025">MKSDQLKKGIRHSLVLLAISSATLSALPATASESTISGILKSGELKFCFEAGYLPFEMTSKNGRFIGFDIDIAKHMARSMGVKFVPVNTGWDGIIPALQTNRCDFIGGMTITPKRNMSVAFADAYFQAGQTVLISPSLKGKIKSYRDLNAPEYTISAQLGTTGAEAAKKYLSKAKLNLFETSADAALQVANNKADAFVYDGSYNAVYSARNPGKVIHLDQPFTFEPLGWAVRQGDSDFVNLLNNYLKQIKGDGTYDRIYNKWFKSNQWLSQLQ</sequence>
<dbReference type="EMBL" id="FQXZ01000046">
    <property type="protein sequence ID" value="SHI73876.1"/>
    <property type="molecule type" value="Genomic_DNA"/>
</dbReference>
<evidence type="ECO:0000256" key="3">
    <source>
        <dbReference type="SAM" id="SignalP"/>
    </source>
</evidence>
<dbReference type="PANTHER" id="PTHR35936">
    <property type="entry name" value="MEMBRANE-BOUND LYTIC MUREIN TRANSGLYCOSYLASE F"/>
    <property type="match status" value="1"/>
</dbReference>
<dbReference type="Gene3D" id="3.40.190.10">
    <property type="entry name" value="Periplasmic binding protein-like II"/>
    <property type="match status" value="2"/>
</dbReference>
<dbReference type="InterPro" id="IPR001320">
    <property type="entry name" value="Iontro_rcpt_C"/>
</dbReference>
<dbReference type="GO" id="GO:0016020">
    <property type="term" value="C:membrane"/>
    <property type="evidence" value="ECO:0007669"/>
    <property type="project" value="InterPro"/>
</dbReference>
<dbReference type="Proteomes" id="UP000184608">
    <property type="component" value="Unassembled WGS sequence"/>
</dbReference>
<feature type="domain" description="Solute-binding protein family 3/N-terminal" evidence="4">
    <location>
        <begin position="44"/>
        <end position="266"/>
    </location>
</feature>
<dbReference type="SMART" id="SM00062">
    <property type="entry name" value="PBPb"/>
    <property type="match status" value="1"/>
</dbReference>
<dbReference type="AlphaFoldDB" id="A0A1M6DKT9"/>
<feature type="signal peptide" evidence="3">
    <location>
        <begin position="1"/>
        <end position="31"/>
    </location>
</feature>
<evidence type="ECO:0000259" key="5">
    <source>
        <dbReference type="SMART" id="SM00079"/>
    </source>
</evidence>
<dbReference type="OrthoDB" id="9768183at2"/>
<accession>A0A1M6DKT9</accession>
<dbReference type="RefSeq" id="WP_073605982.1">
    <property type="nucleotide sequence ID" value="NZ_FQXZ01000046.1"/>
</dbReference>
<evidence type="ECO:0000313" key="7">
    <source>
        <dbReference type="Proteomes" id="UP000184608"/>
    </source>
</evidence>
<comment type="similarity">
    <text evidence="1">Belongs to the bacterial solute-binding protein 3 family.</text>
</comment>
<evidence type="ECO:0000313" key="6">
    <source>
        <dbReference type="EMBL" id="SHI73876.1"/>
    </source>
</evidence>
<dbReference type="Pfam" id="PF00497">
    <property type="entry name" value="SBP_bac_3"/>
    <property type="match status" value="1"/>
</dbReference>
<dbReference type="InterPro" id="IPR001638">
    <property type="entry name" value="Solute-binding_3/MltF_N"/>
</dbReference>